<name>A0AAV9UHU1_9PEZI</name>
<protein>
    <submittedName>
        <fullName evidence="1">Uncharacterized protein</fullName>
    </submittedName>
</protein>
<proteinExistence type="predicted"/>
<sequence length="365" mass="40361">MLGFNHPENFTVQHRMNCSVLDVGGRIFDSALNTRTGNYYANYSSRLRGYEFGSLNDASESGYNPVHTEGFGVNVTEVYNPLSAIVQYEYTVSGIYYIWNSDVRTWNPTLALRVMNASTSLIGISANSIEYYTPQHDPVFLALIIRDVAPGVRLYAPIQHRSFIGCAEDMQFCNPSTKLCTGFIAEPNSEVIEAGGRLGWTKAQVKEIIQPYVQALTRFHPLAVMVSARGASGLLASAVLQQRYSADLSEEQWKLEVRNMFETKHTAVKFMLDAHATGAGLESIPNLRILTNNPEDGFCKKPLYVINTSEPYTSIRFAALIVTISLCAADSQDVKLADLDKLTPNVAMSSVGSEWERGVDVSDPN</sequence>
<keyword evidence="2" id="KW-1185">Reference proteome</keyword>
<evidence type="ECO:0000313" key="1">
    <source>
        <dbReference type="EMBL" id="KAK6340631.1"/>
    </source>
</evidence>
<dbReference type="AlphaFoldDB" id="A0AAV9UHU1"/>
<gene>
    <name evidence="1" type="ORF">TWF696_008955</name>
</gene>
<accession>A0AAV9UHU1</accession>
<comment type="caution">
    <text evidence="1">The sequence shown here is derived from an EMBL/GenBank/DDBJ whole genome shotgun (WGS) entry which is preliminary data.</text>
</comment>
<organism evidence="1 2">
    <name type="scientific">Orbilia brochopaga</name>
    <dbReference type="NCBI Taxonomy" id="3140254"/>
    <lineage>
        <taxon>Eukaryota</taxon>
        <taxon>Fungi</taxon>
        <taxon>Dikarya</taxon>
        <taxon>Ascomycota</taxon>
        <taxon>Pezizomycotina</taxon>
        <taxon>Orbiliomycetes</taxon>
        <taxon>Orbiliales</taxon>
        <taxon>Orbiliaceae</taxon>
        <taxon>Orbilia</taxon>
    </lineage>
</organism>
<dbReference type="Proteomes" id="UP001375240">
    <property type="component" value="Unassembled WGS sequence"/>
</dbReference>
<evidence type="ECO:0000313" key="2">
    <source>
        <dbReference type="Proteomes" id="UP001375240"/>
    </source>
</evidence>
<reference evidence="1 2" key="1">
    <citation type="submission" date="2019-10" db="EMBL/GenBank/DDBJ databases">
        <authorList>
            <person name="Palmer J.M."/>
        </authorList>
    </citation>
    <scope>NUCLEOTIDE SEQUENCE [LARGE SCALE GENOMIC DNA]</scope>
    <source>
        <strain evidence="1 2">TWF696</strain>
    </source>
</reference>
<dbReference type="EMBL" id="JAVHNQ010000008">
    <property type="protein sequence ID" value="KAK6340631.1"/>
    <property type="molecule type" value="Genomic_DNA"/>
</dbReference>